<feature type="domain" description="AB hydrolase-1" evidence="1">
    <location>
        <begin position="55"/>
        <end position="332"/>
    </location>
</feature>
<dbReference type="STRING" id="1245528.M3IQP4"/>
<dbReference type="PANTHER" id="PTHR43194">
    <property type="entry name" value="HYDROLASE ALPHA/BETA FOLD FAMILY"/>
    <property type="match status" value="1"/>
</dbReference>
<name>M3IQP4_CANMX</name>
<evidence type="ECO:0000259" key="1">
    <source>
        <dbReference type="Pfam" id="PF12697"/>
    </source>
</evidence>
<dbReference type="OrthoDB" id="94039at2759"/>
<dbReference type="PANTHER" id="PTHR43194:SF2">
    <property type="entry name" value="PEROXISOMAL MEMBRANE PROTEIN LPX1"/>
    <property type="match status" value="1"/>
</dbReference>
<dbReference type="InterPro" id="IPR000073">
    <property type="entry name" value="AB_hydrolase_1"/>
</dbReference>
<dbReference type="AlphaFoldDB" id="M3IQP4"/>
<proteinExistence type="predicted"/>
<dbReference type="Gene3D" id="3.40.50.1820">
    <property type="entry name" value="alpha/beta hydrolase"/>
    <property type="match status" value="1"/>
</dbReference>
<dbReference type="Proteomes" id="UP000011777">
    <property type="component" value="Unassembled WGS sequence"/>
</dbReference>
<dbReference type="SUPFAM" id="SSF53474">
    <property type="entry name" value="alpha/beta-Hydrolases"/>
    <property type="match status" value="1"/>
</dbReference>
<evidence type="ECO:0000313" key="2">
    <source>
        <dbReference type="EMBL" id="EMG48811.1"/>
    </source>
</evidence>
<dbReference type="OMA" id="DQVTHGD"/>
<dbReference type="InterPro" id="IPR029058">
    <property type="entry name" value="AB_hydrolase_fold"/>
</dbReference>
<dbReference type="InterPro" id="IPR050228">
    <property type="entry name" value="Carboxylesterase_BioH"/>
</dbReference>
<evidence type="ECO:0000313" key="3">
    <source>
        <dbReference type="Proteomes" id="UP000011777"/>
    </source>
</evidence>
<sequence length="398" mass="45791">MSFSYEKKITKAYPFRAAGSTLVHDEQPDLKIVYDKYKTRSSLPHSKNQLRYNFIFCHGTGFNKSIWKYHITRLYQLSQSMQVPWFLDSVIALDMVGHGDSSLENQGKISTICRWDDGARDVVEVLRHEIETTGDFKNNLESRNIIIGHSMGGFNALYAAFLAPTLFDGVIPIEPVIYGQPGGLKQFTKIFKKISKLLIDTFDSLDDVNFFFKEFSFYKTLDPKVIDDFIKDEVYPITDKESGETKYKIKCNTAHQMAAYYGAFMSIKYGMLALPLIRVPVCHVIGSKAVWNPKESITWIRSAINPEFLAETVDVPNGEHLLNVDLPDETVEFIKNFTNKRNDKFLEEKQKMPEVVFKGDKQAIAKQEFDSLIDLRYNDVYGYFVEDGDEKVKELYKL</sequence>
<accession>M3IQP4</accession>
<dbReference type="HOGENOM" id="CLU_061432_0_0_1"/>
<reference evidence="2 3" key="1">
    <citation type="submission" date="2013-02" db="EMBL/GenBank/DDBJ databases">
        <title>Genome sequence of Candida maltosa Xu316, a potential industrial strain for xylitol and ethanol production.</title>
        <authorList>
            <person name="Yu J."/>
            <person name="Wang Q."/>
            <person name="Geng X."/>
            <person name="Bao W."/>
            <person name="He P."/>
            <person name="Cai J."/>
        </authorList>
    </citation>
    <scope>NUCLEOTIDE SEQUENCE [LARGE SCALE GENOMIC DNA]</scope>
    <source>
        <strain evidence="3">Xu316</strain>
    </source>
</reference>
<dbReference type="Pfam" id="PF12697">
    <property type="entry name" value="Abhydrolase_6"/>
    <property type="match status" value="1"/>
</dbReference>
<comment type="caution">
    <text evidence="2">The sequence shown here is derived from an EMBL/GenBank/DDBJ whole genome shotgun (WGS) entry which is preliminary data.</text>
</comment>
<dbReference type="eggNOG" id="ENOG502QT3R">
    <property type="taxonomic scope" value="Eukaryota"/>
</dbReference>
<dbReference type="EMBL" id="AOGT01000966">
    <property type="protein sequence ID" value="EMG48811.1"/>
    <property type="molecule type" value="Genomic_DNA"/>
</dbReference>
<protein>
    <submittedName>
        <fullName evidence="2">Putative peroxisomal matrix protein</fullName>
    </submittedName>
</protein>
<organism evidence="2 3">
    <name type="scientific">Candida maltosa (strain Xu316)</name>
    <name type="common">Yeast</name>
    <dbReference type="NCBI Taxonomy" id="1245528"/>
    <lineage>
        <taxon>Eukaryota</taxon>
        <taxon>Fungi</taxon>
        <taxon>Dikarya</taxon>
        <taxon>Ascomycota</taxon>
        <taxon>Saccharomycotina</taxon>
        <taxon>Pichiomycetes</taxon>
        <taxon>Debaryomycetaceae</taxon>
        <taxon>Candida/Lodderomyces clade</taxon>
        <taxon>Candida</taxon>
    </lineage>
</organism>
<keyword evidence="3" id="KW-1185">Reference proteome</keyword>
<gene>
    <name evidence="2" type="ORF">G210_0570</name>
</gene>